<protein>
    <submittedName>
        <fullName evidence="13">P-loop containing nucleoside triphosphate hydrolase protein</fullName>
    </submittedName>
</protein>
<evidence type="ECO:0000259" key="11">
    <source>
        <dbReference type="PROSITE" id="PS50893"/>
    </source>
</evidence>
<keyword evidence="3 10" id="KW-0812">Transmembrane</keyword>
<dbReference type="InterPro" id="IPR003593">
    <property type="entry name" value="AAA+_ATPase"/>
</dbReference>
<evidence type="ECO:0000256" key="7">
    <source>
        <dbReference type="ARBA" id="ARBA00022989"/>
    </source>
</evidence>
<dbReference type="PANTHER" id="PTHR24223:SF356">
    <property type="entry name" value="ATP-BINDING CASSETTE TRANSPORTER ABC4"/>
    <property type="match status" value="1"/>
</dbReference>
<dbReference type="InterPro" id="IPR017871">
    <property type="entry name" value="ABC_transporter-like_CS"/>
</dbReference>
<dbReference type="CDD" id="cd03244">
    <property type="entry name" value="ABCC_MRP_domain2"/>
    <property type="match status" value="1"/>
</dbReference>
<gene>
    <name evidence="13" type="ORF">BT96DRAFT_638742</name>
</gene>
<dbReference type="PANTHER" id="PTHR24223">
    <property type="entry name" value="ATP-BINDING CASSETTE SUB-FAMILY C"/>
    <property type="match status" value="1"/>
</dbReference>
<sequence>MDSAIALKPAFFYPQPRFQDLAGSLDSFLFSSCVAVASAALLLLHVSISRLTRPQDDSDASTSHVSTLGGPVIFGCYLVRLVACFALTGIAIVQLLKEEVEQWIRVALLCIFLYSTLLSLISVSANWRWSQNSVRHLNTVLCATLAVYVYRDFYPLATFSLTPLDTHEGSLLWVKISLLALAGIVIPLVVPRKYVPVDPTNPKIPNPEQTSSLLSWLMYSFMDSVILKAYRSPNLVYEEIPPLSDSDYADYLKKQSFRYLDPTIVVKRRNAFYSLLLIFRKDYAIISVLLTLQSLLDFATPIGIKNLLGYLENNGNGAFFKPWVWIVWLFVSPTLQTMALESYIFISRRQAVQGEAILTEIILEHALRMRVKAETSEKESSDVSSSPPGSATPALDDTTISEVGENSTEDDQQPSHSKLSSDAHSVDTTLHTGSSTTVASSANLKKDASTKPLAPVLLTSTEPSTVTNKPKIDTKNILGKVNNLITTDLQNITEGKEALRMVIQVPILVTLGTIFLYNILGWSAFVGLAMTVLLTPIPGLLAKSMQSLQQTKMKKTDARIQTVTETMNVLRMVKAFGWQAMMNDRIKNTREEEITYIGKIRLFDLGLQIVNRVIPSLTMLATYATYTAVMKQELSASKVFSSMIVFERFGMWMGWSTWFIVESIKAKVSLDRITDFLYETELVDTFTQHTSDSFLPVSTEEIGFRDATFSWSNDCSQVSLTPSRRQFLLKIDGELIFMKGSINLIIGSTGSGKTSMLMALLSEMHFIPSGPDSWYNLPRNHGVAYAAQECWVQNATIKENIVFGLEFDEERYKKVLYQCALERDLELFQAGDETEVGEKGLTLSGGQKARVTLARAIYSKADIILLDDVLAALDVHTAKWIVEKCLQGDLIKHRTILMVTHNIALAQSVAGFVVAINDGRIISQGTVSDALSNDKVLTAQVQAEVSVIEAAKEKIDEDGDKSKNPVDGKLIVAEEVQVGSVGWPGFRLFLKGLGGRHSVLFFVSVLACIIISKMSEIVETWYLGYWASQYEIHEDDPSQINVIHYLTGYSLIVALFIVMSFCGYVVFLFGMMRSSRSIHKQLVQSVLGTTWRWLDTTPTSRVITRCTQDIRSVDEFLPGMFEYLVELTVQMAGRFFSVLYFSPAFLLPGLLITLAGALCGSVYIKAQLPIKRMQSNSRAPVLAHFGTVISGLVSVRAYGVQQRFIEESLTLINHYSRPARVFSNLNRWIDVRLDILGNIFATSLAVYLVYVGHGTASDTGFSLSIAVFFSRFILYYIRHINEFAVGANSLERINAYIEIEQEPKPTKEGVPPAYWPSSGDLRVENLSARYSPNGQEVLHDINFHVKSGERIGVVGRTGSGKSSLMLSLLRCIYTNGEVYFDGIPTSSLNLDDLRTKITIIPQMPELLSGNVRRNLDPFDQHDDATLHDALRSAGLYSIQSEDEDSRIGLDTAVASGGGNLSVGQRQILALARAMVRESKLLILDEATSAVDYKTDIVIQSSLRHELKSDVTLITVAHRLQTIMDADKIMVLDAGRIVEFDSSKELLKNDAGHLRALVEESADKEHLFRMAEGVGGSIP</sequence>
<dbReference type="PROSITE" id="PS50893">
    <property type="entry name" value="ABC_TRANSPORTER_2"/>
    <property type="match status" value="2"/>
</dbReference>
<dbReference type="InterPro" id="IPR050173">
    <property type="entry name" value="ABC_transporter_C-like"/>
</dbReference>
<feature type="transmembrane region" description="Helical" evidence="10">
    <location>
        <begin position="324"/>
        <end position="346"/>
    </location>
</feature>
<evidence type="ECO:0000256" key="1">
    <source>
        <dbReference type="ARBA" id="ARBA00004141"/>
    </source>
</evidence>
<feature type="transmembrane region" description="Helical" evidence="10">
    <location>
        <begin position="28"/>
        <end position="48"/>
    </location>
</feature>
<dbReference type="InterPro" id="IPR036640">
    <property type="entry name" value="ABC1_TM_sf"/>
</dbReference>
<evidence type="ECO:0000256" key="6">
    <source>
        <dbReference type="ARBA" id="ARBA00022840"/>
    </source>
</evidence>
<keyword evidence="7 10" id="KW-1133">Transmembrane helix</keyword>
<dbReference type="CDD" id="cd18604">
    <property type="entry name" value="ABC_6TM_VMR1_D2_like"/>
    <property type="match status" value="1"/>
</dbReference>
<proteinExistence type="predicted"/>
<keyword evidence="8 10" id="KW-0472">Membrane</keyword>
<dbReference type="CDD" id="cd18596">
    <property type="entry name" value="ABC_6TM_VMR1_D1_like"/>
    <property type="match status" value="1"/>
</dbReference>
<evidence type="ECO:0000256" key="4">
    <source>
        <dbReference type="ARBA" id="ARBA00022737"/>
    </source>
</evidence>
<dbReference type="GO" id="GO:0016020">
    <property type="term" value="C:membrane"/>
    <property type="evidence" value="ECO:0007669"/>
    <property type="project" value="UniProtKB-SubCell"/>
</dbReference>
<keyword evidence="14" id="KW-1185">Reference proteome</keyword>
<dbReference type="SUPFAM" id="SSF52540">
    <property type="entry name" value="P-loop containing nucleoside triphosphate hydrolases"/>
    <property type="match status" value="2"/>
</dbReference>
<feature type="transmembrane region" description="Helical" evidence="10">
    <location>
        <begin position="1138"/>
        <end position="1164"/>
    </location>
</feature>
<evidence type="ECO:0000256" key="2">
    <source>
        <dbReference type="ARBA" id="ARBA00022448"/>
    </source>
</evidence>
<dbReference type="FunFam" id="3.40.50.300:FF:000838">
    <property type="entry name" value="ABC multidrug transporter (Eurofung)"/>
    <property type="match status" value="1"/>
</dbReference>
<dbReference type="Proteomes" id="UP000799118">
    <property type="component" value="Unassembled WGS sequence"/>
</dbReference>
<evidence type="ECO:0000259" key="12">
    <source>
        <dbReference type="PROSITE" id="PS50929"/>
    </source>
</evidence>
<evidence type="ECO:0000313" key="14">
    <source>
        <dbReference type="Proteomes" id="UP000799118"/>
    </source>
</evidence>
<evidence type="ECO:0000256" key="8">
    <source>
        <dbReference type="ARBA" id="ARBA00023136"/>
    </source>
</evidence>
<dbReference type="InterPro" id="IPR027417">
    <property type="entry name" value="P-loop_NTPase"/>
</dbReference>
<evidence type="ECO:0000313" key="13">
    <source>
        <dbReference type="EMBL" id="KAE9400658.1"/>
    </source>
</evidence>
<comment type="subcellular location">
    <subcellularLocation>
        <location evidence="1">Membrane</location>
        <topology evidence="1">Multi-pass membrane protein</topology>
    </subcellularLocation>
</comment>
<dbReference type="InterPro" id="IPR011527">
    <property type="entry name" value="ABC1_TM_dom"/>
</dbReference>
<feature type="transmembrane region" description="Helical" evidence="10">
    <location>
        <begin position="102"/>
        <end position="121"/>
    </location>
</feature>
<dbReference type="GO" id="GO:0140359">
    <property type="term" value="F:ABC-type transporter activity"/>
    <property type="evidence" value="ECO:0007669"/>
    <property type="project" value="InterPro"/>
</dbReference>
<dbReference type="PROSITE" id="PS50929">
    <property type="entry name" value="ABC_TM1F"/>
    <property type="match status" value="2"/>
</dbReference>
<feature type="transmembrane region" description="Helical" evidence="10">
    <location>
        <begin position="1042"/>
        <end position="1070"/>
    </location>
</feature>
<dbReference type="Pfam" id="PF00664">
    <property type="entry name" value="ABC_membrane"/>
    <property type="match status" value="2"/>
</dbReference>
<dbReference type="EMBL" id="ML769454">
    <property type="protein sequence ID" value="KAE9400658.1"/>
    <property type="molecule type" value="Genomic_DNA"/>
</dbReference>
<feature type="transmembrane region" description="Helical" evidence="10">
    <location>
        <begin position="1235"/>
        <end position="1253"/>
    </location>
</feature>
<feature type="transmembrane region" description="Helical" evidence="10">
    <location>
        <begin position="283"/>
        <end position="304"/>
    </location>
</feature>
<dbReference type="FunFam" id="1.20.1560.10:FF:000013">
    <property type="entry name" value="ABC transporter C family member 2"/>
    <property type="match status" value="1"/>
</dbReference>
<keyword evidence="4" id="KW-0677">Repeat</keyword>
<feature type="transmembrane region" description="Helical" evidence="10">
    <location>
        <begin position="133"/>
        <end position="150"/>
    </location>
</feature>
<feature type="compositionally biased region" description="Polar residues" evidence="9">
    <location>
        <begin position="426"/>
        <end position="443"/>
    </location>
</feature>
<keyword evidence="6" id="KW-0067">ATP-binding</keyword>
<feature type="region of interest" description="Disordered" evidence="9">
    <location>
        <begin position="374"/>
        <end position="445"/>
    </location>
</feature>
<evidence type="ECO:0000256" key="3">
    <source>
        <dbReference type="ARBA" id="ARBA00022692"/>
    </source>
</evidence>
<accession>A0A6A4HTL9</accession>
<dbReference type="SUPFAM" id="SSF90123">
    <property type="entry name" value="ABC transporter transmembrane region"/>
    <property type="match status" value="2"/>
</dbReference>
<evidence type="ECO:0000256" key="9">
    <source>
        <dbReference type="SAM" id="MobiDB-lite"/>
    </source>
</evidence>
<dbReference type="GO" id="GO:0016887">
    <property type="term" value="F:ATP hydrolysis activity"/>
    <property type="evidence" value="ECO:0007669"/>
    <property type="project" value="InterPro"/>
</dbReference>
<dbReference type="Gene3D" id="1.20.1560.10">
    <property type="entry name" value="ABC transporter type 1, transmembrane domain"/>
    <property type="match status" value="2"/>
</dbReference>
<feature type="domain" description="ABC transmembrane type-1" evidence="12">
    <location>
        <begin position="479"/>
        <end position="665"/>
    </location>
</feature>
<dbReference type="Gene3D" id="3.40.50.300">
    <property type="entry name" value="P-loop containing nucleotide triphosphate hydrolases"/>
    <property type="match status" value="2"/>
</dbReference>
<dbReference type="PROSITE" id="PS00211">
    <property type="entry name" value="ABC_TRANSPORTER_1"/>
    <property type="match status" value="1"/>
</dbReference>
<feature type="transmembrane region" description="Helical" evidence="10">
    <location>
        <begin position="498"/>
        <end position="516"/>
    </location>
</feature>
<feature type="domain" description="ABC transporter" evidence="11">
    <location>
        <begin position="702"/>
        <end position="943"/>
    </location>
</feature>
<reference evidence="13" key="1">
    <citation type="journal article" date="2019" name="Environ. Microbiol.">
        <title>Fungal ecological strategies reflected in gene transcription - a case study of two litter decomposers.</title>
        <authorList>
            <person name="Barbi F."/>
            <person name="Kohler A."/>
            <person name="Barry K."/>
            <person name="Baskaran P."/>
            <person name="Daum C."/>
            <person name="Fauchery L."/>
            <person name="Ihrmark K."/>
            <person name="Kuo A."/>
            <person name="LaButti K."/>
            <person name="Lipzen A."/>
            <person name="Morin E."/>
            <person name="Grigoriev I.V."/>
            <person name="Henrissat B."/>
            <person name="Lindahl B."/>
            <person name="Martin F."/>
        </authorList>
    </citation>
    <scope>NUCLEOTIDE SEQUENCE</scope>
    <source>
        <strain evidence="13">JB14</strain>
    </source>
</reference>
<feature type="transmembrane region" description="Helical" evidence="10">
    <location>
        <begin position="170"/>
        <end position="190"/>
    </location>
</feature>
<feature type="transmembrane region" description="Helical" evidence="10">
    <location>
        <begin position="68"/>
        <end position="96"/>
    </location>
</feature>
<dbReference type="SMART" id="SM00382">
    <property type="entry name" value="AAA"/>
    <property type="match status" value="2"/>
</dbReference>
<organism evidence="13 14">
    <name type="scientific">Gymnopus androsaceus JB14</name>
    <dbReference type="NCBI Taxonomy" id="1447944"/>
    <lineage>
        <taxon>Eukaryota</taxon>
        <taxon>Fungi</taxon>
        <taxon>Dikarya</taxon>
        <taxon>Basidiomycota</taxon>
        <taxon>Agaricomycotina</taxon>
        <taxon>Agaricomycetes</taxon>
        <taxon>Agaricomycetidae</taxon>
        <taxon>Agaricales</taxon>
        <taxon>Marasmiineae</taxon>
        <taxon>Omphalotaceae</taxon>
        <taxon>Gymnopus</taxon>
    </lineage>
</organism>
<name>A0A6A4HTL9_9AGAR</name>
<keyword evidence="5" id="KW-0547">Nucleotide-binding</keyword>
<feature type="domain" description="ABC transporter" evidence="11">
    <location>
        <begin position="1321"/>
        <end position="1558"/>
    </location>
</feature>
<dbReference type="CDD" id="cd03250">
    <property type="entry name" value="ABCC_MRP_domain1"/>
    <property type="match status" value="1"/>
</dbReference>
<feature type="domain" description="ABC transmembrane type-1" evidence="12">
    <location>
        <begin position="1005"/>
        <end position="1292"/>
    </location>
</feature>
<dbReference type="GO" id="GO:0005524">
    <property type="term" value="F:ATP binding"/>
    <property type="evidence" value="ECO:0007669"/>
    <property type="project" value="UniProtKB-KW"/>
</dbReference>
<feature type="transmembrane region" description="Helical" evidence="10">
    <location>
        <begin position="1179"/>
        <end position="1199"/>
    </location>
</feature>
<keyword evidence="2" id="KW-0813">Transport</keyword>
<dbReference type="Pfam" id="PF00005">
    <property type="entry name" value="ABC_tran"/>
    <property type="match status" value="2"/>
</dbReference>
<evidence type="ECO:0000256" key="5">
    <source>
        <dbReference type="ARBA" id="ARBA00022741"/>
    </source>
</evidence>
<keyword evidence="13" id="KW-0378">Hydrolase</keyword>
<dbReference type="InterPro" id="IPR003439">
    <property type="entry name" value="ABC_transporter-like_ATP-bd"/>
</dbReference>
<dbReference type="OrthoDB" id="6500128at2759"/>
<evidence type="ECO:0000256" key="10">
    <source>
        <dbReference type="SAM" id="Phobius"/>
    </source>
</evidence>